<sequence length="405" mass="44243">MPGQSMGANHKPHSHHTSRPRADDYRHGRSQDSAREHHSNNNHNSSGGNSHHKHGHHHRSHSESRKTQSRHTNGRGSETIGFIPGSADAAQGVTPACGSCASMGWSGCKTLICCILTCGFYGSREPCLPVHNESSTDNNPAVTDKATEKHPPSNGMALINPTCGLPLETRKPSQLANVDSFRYKDVCIAGKKVVYHPGPPKRNMSAAKSGGQKERSPSIYSREDLDLDDIDDSGTDIDSLITKKLLELYKLHQIEQLAMCTSDSSFSRKTNEISDLIYSIAQDYNLEEQEAECRLVHGVIRISTRKAKNKNTYGRHKDPSSQDAPLHPNGRRDGTLPDSGNATMTFSISSSFEPEVKVSDLTESDEIARKMRVHSGRTYSSSSATVYSPTSNDTDFSGAPLLHAS</sequence>
<feature type="region of interest" description="Disordered" evidence="1">
    <location>
        <begin position="307"/>
        <end position="347"/>
    </location>
</feature>
<dbReference type="GO" id="GO:0003334">
    <property type="term" value="P:keratinocyte development"/>
    <property type="evidence" value="ECO:0007669"/>
    <property type="project" value="InterPro"/>
</dbReference>
<gene>
    <name evidence="3" type="primary">kdf1a</name>
</gene>
<feature type="region of interest" description="Disordered" evidence="1">
    <location>
        <begin position="133"/>
        <end position="155"/>
    </location>
</feature>
<reference evidence="3" key="1">
    <citation type="submission" date="2025-08" db="UniProtKB">
        <authorList>
            <consortium name="RefSeq"/>
        </authorList>
    </citation>
    <scope>IDENTIFICATION</scope>
</reference>
<feature type="region of interest" description="Disordered" evidence="1">
    <location>
        <begin position="199"/>
        <end position="225"/>
    </location>
</feature>
<proteinExistence type="predicted"/>
<dbReference type="OrthoDB" id="8640515at2759"/>
<dbReference type="GO" id="GO:0030054">
    <property type="term" value="C:cell junction"/>
    <property type="evidence" value="ECO:0007669"/>
    <property type="project" value="TreeGrafter"/>
</dbReference>
<protein>
    <submittedName>
        <fullName evidence="3">Keratinocyte differentiation factor 1</fullName>
    </submittedName>
</protein>
<evidence type="ECO:0000256" key="1">
    <source>
        <dbReference type="SAM" id="MobiDB-lite"/>
    </source>
</evidence>
<dbReference type="Pfam" id="PF15551">
    <property type="entry name" value="DUF4656"/>
    <property type="match status" value="1"/>
</dbReference>
<feature type="compositionally biased region" description="Low complexity" evidence="1">
    <location>
        <begin position="378"/>
        <end position="391"/>
    </location>
</feature>
<dbReference type="AlphaFoldDB" id="A0A6P3WB20"/>
<feature type="compositionally biased region" description="Polar residues" evidence="1">
    <location>
        <begin position="338"/>
        <end position="347"/>
    </location>
</feature>
<dbReference type="PANTHER" id="PTHR35085:SF1">
    <property type="entry name" value="KERATINOCYTE DIFFERENTIATION FACTOR 1"/>
    <property type="match status" value="1"/>
</dbReference>
<keyword evidence="2" id="KW-1185">Reference proteome</keyword>
<feature type="compositionally biased region" description="Basic residues" evidence="1">
    <location>
        <begin position="10"/>
        <end position="19"/>
    </location>
</feature>
<feature type="compositionally biased region" description="Basic residues" evidence="1">
    <location>
        <begin position="50"/>
        <end position="60"/>
    </location>
</feature>
<feature type="compositionally biased region" description="Basic and acidic residues" evidence="1">
    <location>
        <begin position="20"/>
        <end position="39"/>
    </location>
</feature>
<dbReference type="RefSeq" id="XP_012694148.1">
    <property type="nucleotide sequence ID" value="XM_012838694.2"/>
</dbReference>
<feature type="compositionally biased region" description="Basic and acidic residues" evidence="1">
    <location>
        <begin position="211"/>
        <end position="224"/>
    </location>
</feature>
<evidence type="ECO:0000313" key="2">
    <source>
        <dbReference type="Proteomes" id="UP000515152"/>
    </source>
</evidence>
<organism evidence="2 3">
    <name type="scientific">Clupea harengus</name>
    <name type="common">Atlantic herring</name>
    <dbReference type="NCBI Taxonomy" id="7950"/>
    <lineage>
        <taxon>Eukaryota</taxon>
        <taxon>Metazoa</taxon>
        <taxon>Chordata</taxon>
        <taxon>Craniata</taxon>
        <taxon>Vertebrata</taxon>
        <taxon>Euteleostomi</taxon>
        <taxon>Actinopterygii</taxon>
        <taxon>Neopterygii</taxon>
        <taxon>Teleostei</taxon>
        <taxon>Clupei</taxon>
        <taxon>Clupeiformes</taxon>
        <taxon>Clupeoidei</taxon>
        <taxon>Clupeidae</taxon>
        <taxon>Clupea</taxon>
    </lineage>
</organism>
<dbReference type="PANTHER" id="PTHR35085">
    <property type="entry name" value="KERATINOCYTE DIFFERENTIATION FACTOR 1"/>
    <property type="match status" value="1"/>
</dbReference>
<dbReference type="GO" id="GO:0010482">
    <property type="term" value="P:regulation of epidermal cell division"/>
    <property type="evidence" value="ECO:0007669"/>
    <property type="project" value="TreeGrafter"/>
</dbReference>
<accession>A0A6P3WB20</accession>
<dbReference type="Proteomes" id="UP000515152">
    <property type="component" value="Chromosome 11"/>
</dbReference>
<name>A0A6P3WB20_CLUHA</name>
<dbReference type="GeneID" id="105910014"/>
<feature type="region of interest" description="Disordered" evidence="1">
    <location>
        <begin position="1"/>
        <end position="83"/>
    </location>
</feature>
<dbReference type="KEGG" id="char:105910014"/>
<evidence type="ECO:0000313" key="3">
    <source>
        <dbReference type="RefSeq" id="XP_012694148.1"/>
    </source>
</evidence>
<feature type="region of interest" description="Disordered" evidence="1">
    <location>
        <begin position="369"/>
        <end position="405"/>
    </location>
</feature>
<dbReference type="CTD" id="797923"/>
<dbReference type="InterPro" id="IPR028003">
    <property type="entry name" value="KDF1"/>
</dbReference>